<keyword evidence="12 15" id="KW-0472">Membrane</keyword>
<keyword evidence="9" id="KW-0735">Signal-anchor</keyword>
<feature type="compositionally biased region" description="Basic and acidic residues" evidence="14">
    <location>
        <begin position="733"/>
        <end position="753"/>
    </location>
</feature>
<dbReference type="SUPFAM" id="SSF103657">
    <property type="entry name" value="BAR/IMD domain-like"/>
    <property type="match status" value="1"/>
</dbReference>
<keyword evidence="19" id="KW-1185">Reference proteome</keyword>
<feature type="transmembrane region" description="Helical" evidence="15">
    <location>
        <begin position="7"/>
        <end position="28"/>
    </location>
</feature>
<keyword evidence="4 13" id="KW-0728">SH3 domain</keyword>
<proteinExistence type="inferred from homology"/>
<keyword evidence="6" id="KW-0328">Glycosyltransferase</keyword>
<dbReference type="SMART" id="SM00326">
    <property type="entry name" value="SH3"/>
    <property type="match status" value="1"/>
</dbReference>
<feature type="compositionally biased region" description="Pro residues" evidence="14">
    <location>
        <begin position="905"/>
        <end position="915"/>
    </location>
</feature>
<keyword evidence="11" id="KW-0333">Golgi apparatus</keyword>
<dbReference type="InterPro" id="IPR002659">
    <property type="entry name" value="Glyco_trans_31"/>
</dbReference>
<dbReference type="Gene3D" id="3.90.550.50">
    <property type="match status" value="1"/>
</dbReference>
<feature type="compositionally biased region" description="Low complexity" evidence="14">
    <location>
        <begin position="648"/>
        <end position="657"/>
    </location>
</feature>
<evidence type="ECO:0000256" key="14">
    <source>
        <dbReference type="SAM" id="MobiDB-lite"/>
    </source>
</evidence>
<evidence type="ECO:0000256" key="4">
    <source>
        <dbReference type="ARBA" id="ARBA00022443"/>
    </source>
</evidence>
<feature type="compositionally biased region" description="Polar residues" evidence="14">
    <location>
        <begin position="775"/>
        <end position="785"/>
    </location>
</feature>
<dbReference type="Pfam" id="PF14604">
    <property type="entry name" value="SH3_9"/>
    <property type="match status" value="1"/>
</dbReference>
<dbReference type="Gene3D" id="2.30.30.40">
    <property type="entry name" value="SH3 Domains"/>
    <property type="match status" value="1"/>
</dbReference>
<evidence type="ECO:0000256" key="9">
    <source>
        <dbReference type="ARBA" id="ARBA00022968"/>
    </source>
</evidence>
<reference evidence="18 19" key="1">
    <citation type="submission" date="2021-04" db="EMBL/GenBank/DDBJ databases">
        <authorList>
            <person name="Bliznina A."/>
        </authorList>
    </citation>
    <scope>NUCLEOTIDE SEQUENCE [LARGE SCALE GENOMIC DNA]</scope>
</reference>
<keyword evidence="8 15" id="KW-0812">Transmembrane</keyword>
<dbReference type="PROSITE" id="PS50002">
    <property type="entry name" value="SH3"/>
    <property type="match status" value="1"/>
</dbReference>
<dbReference type="EMBL" id="OU015569">
    <property type="protein sequence ID" value="CAG5098243.1"/>
    <property type="molecule type" value="Genomic_DNA"/>
</dbReference>
<dbReference type="InterPro" id="IPR003005">
    <property type="entry name" value="Amphiphysin"/>
</dbReference>
<dbReference type="InterPro" id="IPR027267">
    <property type="entry name" value="AH/BAR_dom_sf"/>
</dbReference>
<dbReference type="PROSITE" id="PS51021">
    <property type="entry name" value="BAR"/>
    <property type="match status" value="1"/>
</dbReference>
<keyword evidence="10 15" id="KW-1133">Transmembrane helix</keyword>
<comment type="similarity">
    <text evidence="3">Belongs to the glycosyltransferase 31 family.</text>
</comment>
<name>A0ABN7SH12_OIKDI</name>
<dbReference type="PRINTS" id="PR00452">
    <property type="entry name" value="SH3DOMAIN"/>
</dbReference>
<dbReference type="SUPFAM" id="SSF50044">
    <property type="entry name" value="SH3-domain"/>
    <property type="match status" value="1"/>
</dbReference>
<sequence>MRFTSRVCVLLYVSIVLYLLFRFISWAFSSVCEETDRGLVDEAHILQLYGGWGRHLYYHRLCNETSKRYYYIEPYAYLNSLFKFRPETNYPILQRPNDCPSIPVGELLILVGIKTMPSKVALRNALRNTWLNPADWADAYSSTKIHLYPIFLLGDDSHATNVHEEADKYGDILQYQFSESHYNLTVKDNMFFEFFQTSCPNADYILKGDDDILLIPENLLGHLDLINSTTQLIGCMHRNEEINRNIRSKYYMPSELVPMDHYPNYFSGAAYLITKQVASELAAARFTVPMLPLDDTWVGVLINSINRTGDMYSSDSICTGVHVVPKGSGGWSMANDYDDPCFLAGLTIYHRYPSPERLRKAYQNLRQKNVTQLCHDRAQETIDNVAKKEQTVANLKQTMEVKAKAKRSFTRQVFKAKQAVKNVVTRETQHQSQRDFTIEDWGRKIHHQQEESKEFQKQLQKYIASLRQLANERTKLIDLLVLGYPAAWGSKEKIIDCQRAQEDVFDDCISSLNMDTMNKLTTYSAMFPELKNQIARLERRRIDLDSAKDSFEKVKQAKAVNSGKVQRVKSTMDNAQEKFDSMSRQLREDLPQVYSSRAGLIGYIFGSWIKQEMEMHSQLDQENIVIEKLMIQLQRDHTSGKLRSTTAESSRQSNRGNSSRESESSYGSGSVQFPRHDSTKDKKSPRKSSISNLPIHIPLRVPARPPSPDPQIAQLSDVSSEYPDPTPANEVIPKTKELSHDYVDIDQPLEKNANDPVAPEDIKKFSKREAPSPPQQKENCLSTSENKAIARTVSDSVVSERASLDLLVKTKSLEIAGPPVQSNPRFKEAPNHVKMARTSSRADDEQGGGSQNIHPHSKLQNFDFIEEEPQELILKTEPEPNKAVIEARSPSPVKIVNAAQSGSPSHPPPVPPPPYSNSQSSVQMPDGYERTVVAVYNYSAADEDELCFNKGDLILVIKHPQPDEQDEGWLLGIRKSVWESNSDLKASWGLFPENFTKALD</sequence>
<organism evidence="18 19">
    <name type="scientific">Oikopleura dioica</name>
    <name type="common">Tunicate</name>
    <dbReference type="NCBI Taxonomy" id="34765"/>
    <lineage>
        <taxon>Eukaryota</taxon>
        <taxon>Metazoa</taxon>
        <taxon>Chordata</taxon>
        <taxon>Tunicata</taxon>
        <taxon>Appendicularia</taxon>
        <taxon>Copelata</taxon>
        <taxon>Oikopleuridae</taxon>
        <taxon>Oikopleura</taxon>
    </lineage>
</organism>
<evidence type="ECO:0000256" key="6">
    <source>
        <dbReference type="ARBA" id="ARBA00022676"/>
    </source>
</evidence>
<feature type="region of interest" description="Disordered" evidence="14">
    <location>
        <begin position="816"/>
        <end position="859"/>
    </location>
</feature>
<evidence type="ECO:0000256" key="13">
    <source>
        <dbReference type="PROSITE-ProRule" id="PRU00192"/>
    </source>
</evidence>
<dbReference type="PANTHER" id="PTHR46514:SF3">
    <property type="entry name" value="AMPHIPHYSIN"/>
    <property type="match status" value="1"/>
</dbReference>
<feature type="region of interest" description="Disordered" evidence="14">
    <location>
        <begin position="637"/>
        <end position="785"/>
    </location>
</feature>
<dbReference type="Pfam" id="PF01762">
    <property type="entry name" value="Galactosyl_T"/>
    <property type="match status" value="1"/>
</dbReference>
<feature type="region of interest" description="Disordered" evidence="14">
    <location>
        <begin position="885"/>
        <end position="923"/>
    </location>
</feature>
<dbReference type="PANTHER" id="PTHR46514">
    <property type="entry name" value="AMPHIPHYSIN"/>
    <property type="match status" value="1"/>
</dbReference>
<evidence type="ECO:0000256" key="11">
    <source>
        <dbReference type="ARBA" id="ARBA00023034"/>
    </source>
</evidence>
<evidence type="ECO:0000256" key="2">
    <source>
        <dbReference type="ARBA" id="ARBA00004496"/>
    </source>
</evidence>
<dbReference type="Gene3D" id="1.20.1270.60">
    <property type="entry name" value="Arfaptin homology (AH) domain/BAR domain"/>
    <property type="match status" value="1"/>
</dbReference>
<protein>
    <submittedName>
        <fullName evidence="18">Oidioi.mRNA.OKI2018_I69.XSR.g15494.t2.cds</fullName>
    </submittedName>
</protein>
<evidence type="ECO:0000256" key="12">
    <source>
        <dbReference type="ARBA" id="ARBA00023136"/>
    </source>
</evidence>
<dbReference type="Pfam" id="PF03114">
    <property type="entry name" value="BAR"/>
    <property type="match status" value="1"/>
</dbReference>
<dbReference type="InterPro" id="IPR036028">
    <property type="entry name" value="SH3-like_dom_sf"/>
</dbReference>
<feature type="domain" description="SH3" evidence="16">
    <location>
        <begin position="927"/>
        <end position="1000"/>
    </location>
</feature>
<gene>
    <name evidence="18" type="ORF">OKIOD_LOCUS7052</name>
</gene>
<evidence type="ECO:0000313" key="19">
    <source>
        <dbReference type="Proteomes" id="UP001158576"/>
    </source>
</evidence>
<accession>A0ABN7SH12</accession>
<evidence type="ECO:0000256" key="7">
    <source>
        <dbReference type="ARBA" id="ARBA00022679"/>
    </source>
</evidence>
<evidence type="ECO:0000256" key="3">
    <source>
        <dbReference type="ARBA" id="ARBA00008661"/>
    </source>
</evidence>
<dbReference type="Proteomes" id="UP001158576">
    <property type="component" value="Chromosome XSR"/>
</dbReference>
<evidence type="ECO:0000259" key="16">
    <source>
        <dbReference type="PROSITE" id="PS50002"/>
    </source>
</evidence>
<evidence type="ECO:0000256" key="1">
    <source>
        <dbReference type="ARBA" id="ARBA00004323"/>
    </source>
</evidence>
<evidence type="ECO:0000313" key="18">
    <source>
        <dbReference type="EMBL" id="CAG5098243.1"/>
    </source>
</evidence>
<comment type="subcellular location">
    <subcellularLocation>
        <location evidence="2">Cytoplasm</location>
    </subcellularLocation>
    <subcellularLocation>
        <location evidence="1">Golgi apparatus membrane</location>
        <topology evidence="1">Single-pass type II membrane protein</topology>
    </subcellularLocation>
</comment>
<keyword evidence="7" id="KW-0808">Transferase</keyword>
<evidence type="ECO:0000256" key="15">
    <source>
        <dbReference type="SAM" id="Phobius"/>
    </source>
</evidence>
<feature type="compositionally biased region" description="Basic and acidic residues" evidence="14">
    <location>
        <begin position="760"/>
        <end position="770"/>
    </location>
</feature>
<keyword evidence="5" id="KW-0963">Cytoplasm</keyword>
<evidence type="ECO:0000256" key="10">
    <source>
        <dbReference type="ARBA" id="ARBA00022989"/>
    </source>
</evidence>
<evidence type="ECO:0000256" key="5">
    <source>
        <dbReference type="ARBA" id="ARBA00022490"/>
    </source>
</evidence>
<evidence type="ECO:0000259" key="17">
    <source>
        <dbReference type="PROSITE" id="PS51021"/>
    </source>
</evidence>
<dbReference type="SMART" id="SM00721">
    <property type="entry name" value="BAR"/>
    <property type="match status" value="1"/>
</dbReference>
<feature type="domain" description="BAR" evidence="17">
    <location>
        <begin position="423"/>
        <end position="642"/>
    </location>
</feature>
<dbReference type="InterPro" id="IPR001452">
    <property type="entry name" value="SH3_domain"/>
</dbReference>
<evidence type="ECO:0000256" key="8">
    <source>
        <dbReference type="ARBA" id="ARBA00022692"/>
    </source>
</evidence>
<dbReference type="InterPro" id="IPR004148">
    <property type="entry name" value="BAR_dom"/>
</dbReference>